<dbReference type="SUPFAM" id="SSF109755">
    <property type="entry name" value="PhoU-like"/>
    <property type="match status" value="1"/>
</dbReference>
<feature type="domain" description="PhoU" evidence="8">
    <location>
        <begin position="359"/>
        <end position="443"/>
    </location>
</feature>
<name>A0A0M6WRK3_9FIRM</name>
<gene>
    <name evidence="10" type="ORF">ERS852420_02120</name>
    <name evidence="9" type="ORF">M72_09151</name>
</gene>
<evidence type="ECO:0000313" key="12">
    <source>
        <dbReference type="Proteomes" id="UP000095495"/>
    </source>
</evidence>
<feature type="transmembrane region" description="Helical" evidence="7">
    <location>
        <begin position="299"/>
        <end position="323"/>
    </location>
</feature>
<proteinExistence type="predicted"/>
<evidence type="ECO:0000256" key="1">
    <source>
        <dbReference type="ARBA" id="ARBA00004651"/>
    </source>
</evidence>
<accession>A0A0M6WRK3</accession>
<dbReference type="GO" id="GO:0005886">
    <property type="term" value="C:plasma membrane"/>
    <property type="evidence" value="ECO:0007669"/>
    <property type="project" value="UniProtKB-SubCell"/>
</dbReference>
<feature type="transmembrane region" description="Helical" evidence="7">
    <location>
        <begin position="114"/>
        <end position="134"/>
    </location>
</feature>
<dbReference type="PANTHER" id="PTHR10010:SF46">
    <property type="entry name" value="SODIUM-DEPENDENT PHOSPHATE TRANSPORT PROTEIN 2B"/>
    <property type="match status" value="1"/>
</dbReference>
<feature type="transmembrane region" description="Helical" evidence="7">
    <location>
        <begin position="51"/>
        <end position="75"/>
    </location>
</feature>
<dbReference type="PANTHER" id="PTHR10010">
    <property type="entry name" value="SOLUTE CARRIER FAMILY 34 SODIUM PHOSPHATE , MEMBER 2-RELATED"/>
    <property type="match status" value="1"/>
</dbReference>
<keyword evidence="4 7" id="KW-1133">Transmembrane helix</keyword>
<dbReference type="InterPro" id="IPR026022">
    <property type="entry name" value="PhoU_dom"/>
</dbReference>
<keyword evidence="6" id="KW-0175">Coiled coil</keyword>
<evidence type="ECO:0000256" key="7">
    <source>
        <dbReference type="SAM" id="Phobius"/>
    </source>
</evidence>
<evidence type="ECO:0000256" key="3">
    <source>
        <dbReference type="ARBA" id="ARBA00022692"/>
    </source>
</evidence>
<evidence type="ECO:0000256" key="6">
    <source>
        <dbReference type="SAM" id="Coils"/>
    </source>
</evidence>
<feature type="transmembrane region" description="Helical" evidence="7">
    <location>
        <begin position="87"/>
        <end position="108"/>
    </location>
</feature>
<dbReference type="EMBL" id="CYXV01000008">
    <property type="protein sequence ID" value="CUN00978.1"/>
    <property type="molecule type" value="Genomic_DNA"/>
</dbReference>
<evidence type="ECO:0000313" key="9">
    <source>
        <dbReference type="EMBL" id="CRL40332.1"/>
    </source>
</evidence>
<dbReference type="STRING" id="301302.ERS852420_02120"/>
<reference evidence="9" key="2">
    <citation type="submission" date="2015-05" db="EMBL/GenBank/DDBJ databases">
        <authorList>
            <person name="Wang D.B."/>
            <person name="Wang M."/>
        </authorList>
    </citation>
    <scope>NUCLEOTIDE SEQUENCE [LARGE SCALE GENOMIC DNA]</scope>
    <source>
        <strain evidence="9">M72</strain>
    </source>
</reference>
<dbReference type="AlphaFoldDB" id="A0A0M6WRK3"/>
<evidence type="ECO:0000256" key="2">
    <source>
        <dbReference type="ARBA" id="ARBA00022475"/>
    </source>
</evidence>
<feature type="transmembrane region" description="Helical" evidence="7">
    <location>
        <begin position="146"/>
        <end position="167"/>
    </location>
</feature>
<dbReference type="NCBIfam" id="NF037997">
    <property type="entry name" value="Na_Pi_symport"/>
    <property type="match status" value="1"/>
</dbReference>
<feature type="transmembrane region" description="Helical" evidence="7">
    <location>
        <begin position="222"/>
        <end position="244"/>
    </location>
</feature>
<dbReference type="OrthoDB" id="9763003at2"/>
<dbReference type="Pfam" id="PF02690">
    <property type="entry name" value="Na_Pi_cotrans"/>
    <property type="match status" value="2"/>
</dbReference>
<keyword evidence="11" id="KW-1185">Reference proteome</keyword>
<feature type="transmembrane region" description="Helical" evidence="7">
    <location>
        <begin position="256"/>
        <end position="279"/>
    </location>
</feature>
<feature type="transmembrane region" description="Helical" evidence="7">
    <location>
        <begin position="187"/>
        <end position="210"/>
    </location>
</feature>
<dbReference type="InterPro" id="IPR038078">
    <property type="entry name" value="PhoU-like_sf"/>
</dbReference>
<comment type="subcellular location">
    <subcellularLocation>
        <location evidence="1">Cell membrane</location>
        <topology evidence="1">Multi-pass membrane protein</topology>
    </subcellularLocation>
</comment>
<dbReference type="GO" id="GO:0005436">
    <property type="term" value="F:sodium:phosphate symporter activity"/>
    <property type="evidence" value="ECO:0007669"/>
    <property type="project" value="InterPro"/>
</dbReference>
<evidence type="ECO:0000313" key="11">
    <source>
        <dbReference type="Proteomes" id="UP000049979"/>
    </source>
</evidence>
<reference evidence="11" key="1">
    <citation type="submission" date="2015-05" db="EMBL/GenBank/DDBJ databases">
        <authorList>
            <consortium name="Pathogen Informatics"/>
        </authorList>
    </citation>
    <scope>NUCLEOTIDE SEQUENCE [LARGE SCALE GENOMIC DNA]</scope>
    <source>
        <strain evidence="10 12">2789STDY5608863</strain>
        <strain evidence="11">M72</strain>
    </source>
</reference>
<protein>
    <submittedName>
        <fullName evidence="9">Na/Pi-cotransporter II-like protein</fullName>
    </submittedName>
    <submittedName>
        <fullName evidence="10">Na/Pi-cotransporter II-related protein</fullName>
    </submittedName>
</protein>
<dbReference type="Proteomes" id="UP000095495">
    <property type="component" value="Unassembled WGS sequence"/>
</dbReference>
<feature type="domain" description="PhoU" evidence="8">
    <location>
        <begin position="469"/>
        <end position="545"/>
    </location>
</feature>
<keyword evidence="5 7" id="KW-0472">Membrane</keyword>
<keyword evidence="2" id="KW-1003">Cell membrane</keyword>
<evidence type="ECO:0000313" key="10">
    <source>
        <dbReference type="EMBL" id="CUN00978.1"/>
    </source>
</evidence>
<evidence type="ECO:0000259" key="8">
    <source>
        <dbReference type="Pfam" id="PF01895"/>
    </source>
</evidence>
<evidence type="ECO:0000256" key="4">
    <source>
        <dbReference type="ARBA" id="ARBA00022989"/>
    </source>
</evidence>
<dbReference type="InterPro" id="IPR003841">
    <property type="entry name" value="Na/Pi_transpt"/>
</dbReference>
<keyword evidence="3 7" id="KW-0812">Transmembrane</keyword>
<feature type="coiled-coil region" evidence="6">
    <location>
        <begin position="380"/>
        <end position="407"/>
    </location>
</feature>
<evidence type="ECO:0000256" key="5">
    <source>
        <dbReference type="ARBA" id="ARBA00023136"/>
    </source>
</evidence>
<dbReference type="EMBL" id="CVRR01000033">
    <property type="protein sequence ID" value="CRL40332.1"/>
    <property type="molecule type" value="Genomic_DNA"/>
</dbReference>
<dbReference type="Gene3D" id="1.20.58.220">
    <property type="entry name" value="Phosphate transport system protein phou homolog 2, domain 2"/>
    <property type="match status" value="1"/>
</dbReference>
<organism evidence="9 11">
    <name type="scientific">Roseburia faecis</name>
    <dbReference type="NCBI Taxonomy" id="301302"/>
    <lineage>
        <taxon>Bacteria</taxon>
        <taxon>Bacillati</taxon>
        <taxon>Bacillota</taxon>
        <taxon>Clostridia</taxon>
        <taxon>Lachnospirales</taxon>
        <taxon>Lachnospiraceae</taxon>
        <taxon>Roseburia</taxon>
    </lineage>
</organism>
<dbReference type="GO" id="GO:0044341">
    <property type="term" value="P:sodium-dependent phosphate transport"/>
    <property type="evidence" value="ECO:0007669"/>
    <property type="project" value="InterPro"/>
</dbReference>
<dbReference type="Proteomes" id="UP000049979">
    <property type="component" value="Unassembled WGS sequence"/>
</dbReference>
<dbReference type="Pfam" id="PF01895">
    <property type="entry name" value="PhoU"/>
    <property type="match status" value="2"/>
</dbReference>
<sequence>MNGIMIVLTLLSGVALFLYGMSLMGDGLKRVAGNQLELVLYKLTNTPIKGVLLGTIVTAIIQSSSATTVMVVGFVNSGMMKVAQAIGIIMGANIGTSVTGWILCLSYIDGSSGIAQLLSTATISAVVAIIGIIFKMFVKKANYKNVGDIMLGFAILMVGMQTMSGAVSPLKDNPHFVNLLTKFENPFMGIIVGIAFTAVLQSASASVGILQALSVTGSISFAAALPITMGIGVGAACPVLLSSIGTNKNGKRTALIYLLNDLFGMIFWSIVFYSVNAFVHFKFLNMTMSPIKIAMMNSIFRLATIMILLPCINLIEKLVFRLIKDDPEDLEEQADFDLLEERFLAYPALAIGQSHTAVNGMAKKARKNINRALSLLGDYSQDKYNKVQEKENLIDKYEDKLGTYLMQLTGQEMSTVQMQQVSKFLHTISDFERLGDHAVNISNVANEISEKKITFSESAQKELSVLEAAVREIVDLTVDAFCEDDLEMAAKIEPLRELIGILCNDLKNRHVTRLREGKCEFRQGFAFNDLLTNLERIAAHCSNVAVAMIETETSEFDTHEYLKSVRHMKDDAYLECFDSYARKYSIPPTKKEKKNK</sequence>
<dbReference type="RefSeq" id="WP_022046489.1">
    <property type="nucleotide sequence ID" value="NZ_CP173697.1"/>
</dbReference>